<comment type="subcellular location">
    <subcellularLocation>
        <location evidence="1">Nucleus</location>
    </subcellularLocation>
</comment>
<accession>A0AAX6MWG3</accession>
<sequence>MEERRAVLGCFLATSIVSSALQKIDALRWTSHMDDCLQKLDEEKECLNDVILIKSVQLQLIVENTNQKAASDGVTGSLSTYLESAHSQLQDIKLIILREHQKHEVLFLYLYGAELEITLSPFLHGKPLTFQRETIDASLASIKAWFGVFFTITPDTYIGFPSSIFLQLLRCLVTLYRIKTTRNPAYIENITGEMDPVLILERVVSNLEQVEILAGLDNSGIQESDLFFRVALILRALRSGWEAELHSNEPELSSTAPPQNVDEIPFSDFLGMDFLDNDWLADFYTPPN</sequence>
<dbReference type="Proteomes" id="UP001369815">
    <property type="component" value="Unassembled WGS sequence"/>
</dbReference>
<organism evidence="6 7">
    <name type="scientific">Daldinia eschscholtzii</name>
    <dbReference type="NCBI Taxonomy" id="292717"/>
    <lineage>
        <taxon>Eukaryota</taxon>
        <taxon>Fungi</taxon>
        <taxon>Dikarya</taxon>
        <taxon>Ascomycota</taxon>
        <taxon>Pezizomycotina</taxon>
        <taxon>Sordariomycetes</taxon>
        <taxon>Xylariomycetidae</taxon>
        <taxon>Xylariales</taxon>
        <taxon>Hypoxylaceae</taxon>
        <taxon>Daldinia</taxon>
    </lineage>
</organism>
<evidence type="ECO:0000256" key="3">
    <source>
        <dbReference type="ARBA" id="ARBA00023125"/>
    </source>
</evidence>
<dbReference type="GO" id="GO:0000981">
    <property type="term" value="F:DNA-binding transcription factor activity, RNA polymerase II-specific"/>
    <property type="evidence" value="ECO:0007669"/>
    <property type="project" value="TreeGrafter"/>
</dbReference>
<dbReference type="AlphaFoldDB" id="A0AAX6MWG3"/>
<evidence type="ECO:0000256" key="5">
    <source>
        <dbReference type="ARBA" id="ARBA00023242"/>
    </source>
</evidence>
<protein>
    <submittedName>
        <fullName evidence="6">Uncharacterized protein</fullName>
    </submittedName>
</protein>
<comment type="caution">
    <text evidence="6">The sequence shown here is derived from an EMBL/GenBank/DDBJ whole genome shotgun (WGS) entry which is preliminary data.</text>
</comment>
<dbReference type="PANTHER" id="PTHR31845:SF32">
    <property type="entry name" value="MISCELLANEOUS ZN(II)2CYS6 TRANSCRIPTION FACTOR (EUROFUNG)-RELATED"/>
    <property type="match status" value="1"/>
</dbReference>
<proteinExistence type="predicted"/>
<evidence type="ECO:0000256" key="4">
    <source>
        <dbReference type="ARBA" id="ARBA00023163"/>
    </source>
</evidence>
<evidence type="ECO:0000313" key="6">
    <source>
        <dbReference type="EMBL" id="KAK6956737.1"/>
    </source>
</evidence>
<dbReference type="EMBL" id="JBANMG010000002">
    <property type="protein sequence ID" value="KAK6956737.1"/>
    <property type="molecule type" value="Genomic_DNA"/>
</dbReference>
<evidence type="ECO:0000256" key="1">
    <source>
        <dbReference type="ARBA" id="ARBA00004123"/>
    </source>
</evidence>
<evidence type="ECO:0000256" key="2">
    <source>
        <dbReference type="ARBA" id="ARBA00023015"/>
    </source>
</evidence>
<dbReference type="GO" id="GO:0005634">
    <property type="term" value="C:nucleus"/>
    <property type="evidence" value="ECO:0007669"/>
    <property type="project" value="UniProtKB-SubCell"/>
</dbReference>
<dbReference type="InterPro" id="IPR051089">
    <property type="entry name" value="prtT"/>
</dbReference>
<evidence type="ECO:0000313" key="7">
    <source>
        <dbReference type="Proteomes" id="UP001369815"/>
    </source>
</evidence>
<keyword evidence="7" id="KW-1185">Reference proteome</keyword>
<keyword evidence="4" id="KW-0804">Transcription</keyword>
<keyword evidence="2" id="KW-0805">Transcription regulation</keyword>
<gene>
    <name evidence="6" type="ORF">Daesc_002017</name>
</gene>
<keyword evidence="5" id="KW-0539">Nucleus</keyword>
<dbReference type="PANTHER" id="PTHR31845">
    <property type="entry name" value="FINGER DOMAIN PROTEIN, PUTATIVE-RELATED"/>
    <property type="match status" value="1"/>
</dbReference>
<reference evidence="6 7" key="1">
    <citation type="journal article" date="2024" name="Front Chem Biol">
        <title>Unveiling the potential of Daldinia eschscholtzii MFLUCC 19-0629 through bioactivity and bioinformatics studies for enhanced sustainable agriculture production.</title>
        <authorList>
            <person name="Brooks S."/>
            <person name="Weaver J.A."/>
            <person name="Klomchit A."/>
            <person name="Alharthi S.A."/>
            <person name="Onlamun T."/>
            <person name="Nurani R."/>
            <person name="Vong T.K."/>
            <person name="Alberti F."/>
            <person name="Greco C."/>
        </authorList>
    </citation>
    <scope>NUCLEOTIDE SEQUENCE [LARGE SCALE GENOMIC DNA]</scope>
    <source>
        <strain evidence="6">MFLUCC 19-0629</strain>
    </source>
</reference>
<name>A0AAX6MWG3_9PEZI</name>
<dbReference type="GO" id="GO:0000976">
    <property type="term" value="F:transcription cis-regulatory region binding"/>
    <property type="evidence" value="ECO:0007669"/>
    <property type="project" value="TreeGrafter"/>
</dbReference>
<keyword evidence="3" id="KW-0238">DNA-binding</keyword>